<dbReference type="InterPro" id="IPR002808">
    <property type="entry name" value="AdoCbi_amidolase"/>
</dbReference>
<evidence type="ECO:0000313" key="2">
    <source>
        <dbReference type="Proteomes" id="UP000317036"/>
    </source>
</evidence>
<evidence type="ECO:0000313" key="1">
    <source>
        <dbReference type="EMBL" id="TVY08299.1"/>
    </source>
</evidence>
<dbReference type="RefSeq" id="WP_144850083.1">
    <property type="nucleotide sequence ID" value="NZ_VNJI01000025.1"/>
</dbReference>
<dbReference type="Pfam" id="PF01955">
    <property type="entry name" value="CbiZ"/>
    <property type="match status" value="1"/>
</dbReference>
<accession>A0A559K843</accession>
<comment type="caution">
    <text evidence="1">The sequence shown here is derived from an EMBL/GenBank/DDBJ whole genome shotgun (WGS) entry which is preliminary data.</text>
</comment>
<dbReference type="PANTHER" id="PTHR35336:SF5">
    <property type="entry name" value="ADENOSYLCOBINAMIDE AMIDOHYDROLASE"/>
    <property type="match status" value="1"/>
</dbReference>
<keyword evidence="2" id="KW-1185">Reference proteome</keyword>
<evidence type="ECO:0008006" key="3">
    <source>
        <dbReference type="Google" id="ProtNLM"/>
    </source>
</evidence>
<dbReference type="OrthoDB" id="34339at2"/>
<proteinExistence type="predicted"/>
<gene>
    <name evidence="1" type="ORF">FPZ49_19750</name>
</gene>
<protein>
    <recommendedName>
        <fullName evidence="3">Adenosylcobinamide amidohydrolase</fullName>
    </recommendedName>
</protein>
<reference evidence="1 2" key="1">
    <citation type="submission" date="2019-07" db="EMBL/GenBank/DDBJ databases">
        <authorList>
            <person name="Kim J."/>
        </authorList>
    </citation>
    <scope>NUCLEOTIDE SEQUENCE [LARGE SCALE GENOMIC DNA]</scope>
    <source>
        <strain evidence="1 2">JC52</strain>
    </source>
</reference>
<dbReference type="Proteomes" id="UP000317036">
    <property type="component" value="Unassembled WGS sequence"/>
</dbReference>
<organism evidence="1 2">
    <name type="scientific">Paenibacillus cremeus</name>
    <dbReference type="NCBI Taxonomy" id="2163881"/>
    <lineage>
        <taxon>Bacteria</taxon>
        <taxon>Bacillati</taxon>
        <taxon>Bacillota</taxon>
        <taxon>Bacilli</taxon>
        <taxon>Bacillales</taxon>
        <taxon>Paenibacillaceae</taxon>
        <taxon>Paenibacillus</taxon>
    </lineage>
</organism>
<dbReference type="EMBL" id="VNJI01000025">
    <property type="protein sequence ID" value="TVY08299.1"/>
    <property type="molecule type" value="Genomic_DNA"/>
</dbReference>
<dbReference type="AlphaFoldDB" id="A0A559K843"/>
<dbReference type="PANTHER" id="PTHR35336">
    <property type="entry name" value="ADENOSYLCOBINAMIDE AMIDOHYDROLASE"/>
    <property type="match status" value="1"/>
</dbReference>
<name>A0A559K843_9BACL</name>
<sequence>MIDGLSEQLIDQGWQSYFLIRSERPLRTLNSSMWGEGFGMHRLLMNRQVDKRYMSDDPLAEMHAFMAAHEISPDETAALLTSAFLQDRAFEELRLEDGTRVCCWVTAGLSNKARAGKTQEIAKLYPGTINTILVIDGQLTDAAFVNAVITATEAKTAALQDLNVTLAEGEPHATGTTTDAVLMAATQRGTAFRYAGTATQLGYAIGRTVYVATTRSAAAYFARMNTDELHKVGKA</sequence>
<dbReference type="InterPro" id="IPR052209">
    <property type="entry name" value="CbiZ"/>
</dbReference>